<dbReference type="AlphaFoldDB" id="A0A918QPD6"/>
<organism evidence="3 4">
    <name type="scientific">Streptomyces subrutilus</name>
    <dbReference type="NCBI Taxonomy" id="36818"/>
    <lineage>
        <taxon>Bacteria</taxon>
        <taxon>Bacillati</taxon>
        <taxon>Actinomycetota</taxon>
        <taxon>Actinomycetes</taxon>
        <taxon>Kitasatosporales</taxon>
        <taxon>Streptomycetaceae</taxon>
        <taxon>Streptomyces</taxon>
    </lineage>
</organism>
<feature type="transmembrane region" description="Helical" evidence="2">
    <location>
        <begin position="135"/>
        <end position="158"/>
    </location>
</feature>
<feature type="transmembrane region" description="Helical" evidence="2">
    <location>
        <begin position="99"/>
        <end position="123"/>
    </location>
</feature>
<keyword evidence="2" id="KW-1133">Transmembrane helix</keyword>
<reference evidence="3" key="1">
    <citation type="journal article" date="2014" name="Int. J. Syst. Evol. Microbiol.">
        <title>Complete genome sequence of Corynebacterium casei LMG S-19264T (=DSM 44701T), isolated from a smear-ripened cheese.</title>
        <authorList>
            <consortium name="US DOE Joint Genome Institute (JGI-PGF)"/>
            <person name="Walter F."/>
            <person name="Albersmeier A."/>
            <person name="Kalinowski J."/>
            <person name="Ruckert C."/>
        </authorList>
    </citation>
    <scope>NUCLEOTIDE SEQUENCE</scope>
    <source>
        <strain evidence="3">JCM 4834</strain>
    </source>
</reference>
<evidence type="ECO:0000256" key="2">
    <source>
        <dbReference type="SAM" id="Phobius"/>
    </source>
</evidence>
<keyword evidence="2" id="KW-0812">Transmembrane</keyword>
<feature type="transmembrane region" description="Helical" evidence="2">
    <location>
        <begin position="259"/>
        <end position="279"/>
    </location>
</feature>
<evidence type="ECO:0008006" key="5">
    <source>
        <dbReference type="Google" id="ProtNLM"/>
    </source>
</evidence>
<protein>
    <recommendedName>
        <fullName evidence="5">Tat (Twin-arginine translocation) pathway signal sequence</fullName>
    </recommendedName>
</protein>
<evidence type="ECO:0000313" key="3">
    <source>
        <dbReference type="EMBL" id="GGZ63171.1"/>
    </source>
</evidence>
<evidence type="ECO:0000313" key="4">
    <source>
        <dbReference type="Proteomes" id="UP000634660"/>
    </source>
</evidence>
<dbReference type="Proteomes" id="UP000634660">
    <property type="component" value="Unassembled WGS sequence"/>
</dbReference>
<name>A0A918QPD6_9ACTN</name>
<dbReference type="EMBL" id="BMVX01000007">
    <property type="protein sequence ID" value="GGZ63171.1"/>
    <property type="molecule type" value="Genomic_DNA"/>
</dbReference>
<accession>A0A918QPD6</accession>
<feature type="transmembrane region" description="Helical" evidence="2">
    <location>
        <begin position="27"/>
        <end position="51"/>
    </location>
</feature>
<proteinExistence type="predicted"/>
<evidence type="ECO:0000256" key="1">
    <source>
        <dbReference type="SAM" id="MobiDB-lite"/>
    </source>
</evidence>
<reference evidence="3" key="2">
    <citation type="submission" date="2020-09" db="EMBL/GenBank/DDBJ databases">
        <authorList>
            <person name="Sun Q."/>
            <person name="Ohkuma M."/>
        </authorList>
    </citation>
    <scope>NUCLEOTIDE SEQUENCE</scope>
    <source>
        <strain evidence="3">JCM 4834</strain>
    </source>
</reference>
<feature type="transmembrane region" description="Helical" evidence="2">
    <location>
        <begin position="216"/>
        <end position="239"/>
    </location>
</feature>
<gene>
    <name evidence="3" type="ORF">GCM10010371_23390</name>
</gene>
<keyword evidence="2" id="KW-0472">Membrane</keyword>
<feature type="region of interest" description="Disordered" evidence="1">
    <location>
        <begin position="1"/>
        <end position="21"/>
    </location>
</feature>
<dbReference type="RefSeq" id="WP_189828885.1">
    <property type="nucleotide sequence ID" value="NZ_BMVX01000007.1"/>
</dbReference>
<comment type="caution">
    <text evidence="3">The sequence shown here is derived from an EMBL/GenBank/DDBJ whole genome shotgun (WGS) entry which is preliminary data.</text>
</comment>
<sequence>MPTTPRSARPHGPSRPALPRPGAPGRAYAALAALAVVLAAAFVGAPGPLAARLSGGGFGDRRGLVESLSAAFVGYWNSGDRAFTPGLERVVAYWTHYHVVKAVAAALLLIVLGTLGVLLWKAFLRAGSGAGRRAALASAGSVVTALALFSLVTVLANVQGAAAPFSSLLPVLPLRTADGELAAVLAQTGQHLAALPRAGDPGPAAVEVMVGDFARYHAVLAVAAATVAVVLLGLAVVAWRRGPGAAAGDRRTRRVLRSFAVLAALVAAAFAVVAVANATTTADPAPALLAFFDGGW</sequence>